<dbReference type="Proteomes" id="UP001642484">
    <property type="component" value="Unassembled WGS sequence"/>
</dbReference>
<keyword evidence="2" id="KW-1185">Reference proteome</keyword>
<evidence type="ECO:0008006" key="3">
    <source>
        <dbReference type="Google" id="ProtNLM"/>
    </source>
</evidence>
<dbReference type="EMBL" id="CAXAMN010005224">
    <property type="protein sequence ID" value="CAK9012929.1"/>
    <property type="molecule type" value="Genomic_DNA"/>
</dbReference>
<dbReference type="PANTHER" id="PTHR43836:SF2">
    <property type="entry name" value="CATECHOL O-METHYLTRANSFERASE 1-RELATED"/>
    <property type="match status" value="1"/>
</dbReference>
<name>A0ABP0JEU5_9DINO</name>
<dbReference type="Gene3D" id="3.40.50.150">
    <property type="entry name" value="Vaccinia Virus protein VP39"/>
    <property type="match status" value="1"/>
</dbReference>
<dbReference type="PANTHER" id="PTHR43836">
    <property type="entry name" value="CATECHOL O-METHYLTRANSFERASE 1-RELATED"/>
    <property type="match status" value="1"/>
</dbReference>
<evidence type="ECO:0000313" key="1">
    <source>
        <dbReference type="EMBL" id="CAK9012929.1"/>
    </source>
</evidence>
<sequence>MAQQAKHIRPTELNRVTYEDVFTMWKSLLGVYGIGELANMSNFQNENIRELLMKLAVVWADSPLHLEVVMETIQILTVFSCMTFKCQLDGEGVLECSSFRLSCWVEDSEVCPVPKPQASTPLRIKLSAFLTTPEMKELILREVGLALGQLESLCALAELTPQLLGRFQICFSLLDDVQTVLELGTGCGYSAIRLAREPGFAASALPVQLETVEDTPNVLPGVCVTGFLFPLAAMSNLNDRIKVWIGKTAVVLPRLGGRFHAVVCDHAGKNFLPDLLFLQHQHLLPRAVVLANHVLKPGAPEFLWEVTRHPTTQVVSVPEFEQPPLEDWMSVTVLTRPLQNDPPAGVLDLVELSAGILDRASDTRSRGRQLGSVDDWKDFVEDMKLGLGDLGIQATAQHGADPPPKCVRCD</sequence>
<dbReference type="InterPro" id="IPR029063">
    <property type="entry name" value="SAM-dependent_MTases_sf"/>
</dbReference>
<evidence type="ECO:0000313" key="2">
    <source>
        <dbReference type="Proteomes" id="UP001642484"/>
    </source>
</evidence>
<gene>
    <name evidence="1" type="ORF">CCMP2556_LOCUS11050</name>
</gene>
<comment type="caution">
    <text evidence="1">The sequence shown here is derived from an EMBL/GenBank/DDBJ whole genome shotgun (WGS) entry which is preliminary data.</text>
</comment>
<accession>A0ABP0JEU5</accession>
<organism evidence="1 2">
    <name type="scientific">Durusdinium trenchii</name>
    <dbReference type="NCBI Taxonomy" id="1381693"/>
    <lineage>
        <taxon>Eukaryota</taxon>
        <taxon>Sar</taxon>
        <taxon>Alveolata</taxon>
        <taxon>Dinophyceae</taxon>
        <taxon>Suessiales</taxon>
        <taxon>Symbiodiniaceae</taxon>
        <taxon>Durusdinium</taxon>
    </lineage>
</organism>
<dbReference type="SUPFAM" id="SSF53335">
    <property type="entry name" value="S-adenosyl-L-methionine-dependent methyltransferases"/>
    <property type="match status" value="1"/>
</dbReference>
<protein>
    <recommendedName>
        <fullName evidence="3">Catechol O-methyltransferase</fullName>
    </recommendedName>
</protein>
<proteinExistence type="predicted"/>
<reference evidence="1 2" key="1">
    <citation type="submission" date="2024-02" db="EMBL/GenBank/DDBJ databases">
        <authorList>
            <person name="Chen Y."/>
            <person name="Shah S."/>
            <person name="Dougan E. K."/>
            <person name="Thang M."/>
            <person name="Chan C."/>
        </authorList>
    </citation>
    <scope>NUCLEOTIDE SEQUENCE [LARGE SCALE GENOMIC DNA]</scope>
</reference>